<gene>
    <name evidence="1" type="ORF">HJ536_16505</name>
</gene>
<dbReference type="Proteomes" id="UP000592216">
    <property type="component" value="Unassembled WGS sequence"/>
</dbReference>
<accession>A0A850QDE7</accession>
<comment type="caution">
    <text evidence="1">The sequence shown here is derived from an EMBL/GenBank/DDBJ whole genome shotgun (WGS) entry which is preliminary data.</text>
</comment>
<evidence type="ECO:0000313" key="2">
    <source>
        <dbReference type="Proteomes" id="UP000592216"/>
    </source>
</evidence>
<protein>
    <submittedName>
        <fullName evidence="1">Uncharacterized protein</fullName>
    </submittedName>
</protein>
<name>A0A850QDE7_9RHOB</name>
<proteinExistence type="predicted"/>
<dbReference type="Gene3D" id="3.40.50.300">
    <property type="entry name" value="P-loop containing nucleotide triphosphate hydrolases"/>
    <property type="match status" value="1"/>
</dbReference>
<dbReference type="InterPro" id="IPR027417">
    <property type="entry name" value="P-loop_NTPase"/>
</dbReference>
<reference evidence="1 2" key="1">
    <citation type="submission" date="2020-04" db="EMBL/GenBank/DDBJ databases">
        <title>Donghicola sp., a member of the Rhodobacteraceae family isolated from mangrove forest in Thailand.</title>
        <authorList>
            <person name="Charoenyingcharoen P."/>
            <person name="Yukphan P."/>
        </authorList>
    </citation>
    <scope>NUCLEOTIDE SEQUENCE [LARGE SCALE GENOMIC DNA]</scope>
    <source>
        <strain evidence="1 2">B5-SW-15</strain>
    </source>
</reference>
<organism evidence="1 2">
    <name type="scientific">Donghicola mangrovi</name>
    <dbReference type="NCBI Taxonomy" id="2729614"/>
    <lineage>
        <taxon>Bacteria</taxon>
        <taxon>Pseudomonadati</taxon>
        <taxon>Pseudomonadota</taxon>
        <taxon>Alphaproteobacteria</taxon>
        <taxon>Rhodobacterales</taxon>
        <taxon>Roseobacteraceae</taxon>
        <taxon>Donghicola</taxon>
    </lineage>
</organism>
<sequence>MTILNKLKRFPHKFGLRNRDLAKAPIKPKFITRIQEAPLNLVLFIGHHKVGSTSLQDYLARNAVKFARSGVLYPYVDFEGLAYHASVANGHPTIKGALPINVREPHNALAFRMMNEAADREVPSYHEGLPSQEQMFIAIRQQVRMFEPHTVILAAEVFANFGAVDAKLIRMIRDQFPNANVTIVATLRRIDEYIASWHGQRLKFGHKVQALRETGGMGYRKGIHFNYQLMVEPWLKAFPDARAILRDYSDVSAAGGSIADFFEQTGIQKPEKLQNERRVNDSLHRATYEIARRANHELNPENARELRHFLKYSTKDFGFPPNKDIELFGEQNRQKMFQAFAPIDQWLGHTVGEDAFFADQEAVLRCNPVAELDVACETIGKILGCKSVNLDKHVLDFLAKCRSELESGTNTHEGSTG</sequence>
<dbReference type="RefSeq" id="WP_177158560.1">
    <property type="nucleotide sequence ID" value="NZ_JABCJE010000010.1"/>
</dbReference>
<dbReference type="SUPFAM" id="SSF52540">
    <property type="entry name" value="P-loop containing nucleoside triphosphate hydrolases"/>
    <property type="match status" value="1"/>
</dbReference>
<dbReference type="AlphaFoldDB" id="A0A850QDE7"/>
<evidence type="ECO:0000313" key="1">
    <source>
        <dbReference type="EMBL" id="NVO24958.1"/>
    </source>
</evidence>
<dbReference type="EMBL" id="JABCJE010000010">
    <property type="protein sequence ID" value="NVO24958.1"/>
    <property type="molecule type" value="Genomic_DNA"/>
</dbReference>